<sequence length="440" mass="49872">MSFVNLIPSELLGEIFRACIAIQEKPTILPNTAPLHLTHVCGHWRTVAISMSILWMNLNITISYRVPIPALPLLRLWVDRSRLQPLTVSVEADDFLSLPLHSIKRVKQTLNFLSSTSARWKTVAFALPGNHRLLRGIIPAHGAPILERLMLTVHACENKEIDDINFLLQNAPSLRHFSWESRASWGSWDTVYEGRLHALQAPYQVLTSLVLNTWCAFETAYLILRQCHKLNSLELLHFGGEAITDFSPYPTIRTELTSLTLYQHVPNGGLGSLFHILICPKLKRFSLTMGWPGNWAQSQFNSFILRSMCPLQVLFLEFTCIAEDQLIQCLRHSSSSLKELHVHECTDDIFVTDRLLETLTYLPTIRELVCPGLEVLYMTRPFDSTDGALARMLHSRTVQVAAGTTFCARLKQLDVYIKGCPAKNKVDLQYLKKLDDSKAS</sequence>
<dbReference type="Gene3D" id="3.80.10.10">
    <property type="entry name" value="Ribonuclease Inhibitor"/>
    <property type="match status" value="1"/>
</dbReference>
<name>A0A5C3MGG7_9AGAR</name>
<accession>A0A5C3MGG7</accession>
<protein>
    <recommendedName>
        <fullName evidence="3">F-box domain-containing protein</fullName>
    </recommendedName>
</protein>
<evidence type="ECO:0000313" key="1">
    <source>
        <dbReference type="EMBL" id="TFK44452.1"/>
    </source>
</evidence>
<dbReference type="AlphaFoldDB" id="A0A5C3MGG7"/>
<evidence type="ECO:0000313" key="2">
    <source>
        <dbReference type="Proteomes" id="UP000308652"/>
    </source>
</evidence>
<keyword evidence="2" id="KW-1185">Reference proteome</keyword>
<proteinExistence type="predicted"/>
<evidence type="ECO:0008006" key="3">
    <source>
        <dbReference type="Google" id="ProtNLM"/>
    </source>
</evidence>
<gene>
    <name evidence="1" type="ORF">BDQ12DRAFT_17752</name>
</gene>
<dbReference type="InterPro" id="IPR032675">
    <property type="entry name" value="LRR_dom_sf"/>
</dbReference>
<dbReference type="Proteomes" id="UP000308652">
    <property type="component" value="Unassembled WGS sequence"/>
</dbReference>
<reference evidence="1 2" key="1">
    <citation type="journal article" date="2019" name="Nat. Ecol. Evol.">
        <title>Megaphylogeny resolves global patterns of mushroom evolution.</title>
        <authorList>
            <person name="Varga T."/>
            <person name="Krizsan K."/>
            <person name="Foldi C."/>
            <person name="Dima B."/>
            <person name="Sanchez-Garcia M."/>
            <person name="Sanchez-Ramirez S."/>
            <person name="Szollosi G.J."/>
            <person name="Szarkandi J.G."/>
            <person name="Papp V."/>
            <person name="Albert L."/>
            <person name="Andreopoulos W."/>
            <person name="Angelini C."/>
            <person name="Antonin V."/>
            <person name="Barry K.W."/>
            <person name="Bougher N.L."/>
            <person name="Buchanan P."/>
            <person name="Buyck B."/>
            <person name="Bense V."/>
            <person name="Catcheside P."/>
            <person name="Chovatia M."/>
            <person name="Cooper J."/>
            <person name="Damon W."/>
            <person name="Desjardin D."/>
            <person name="Finy P."/>
            <person name="Geml J."/>
            <person name="Haridas S."/>
            <person name="Hughes K."/>
            <person name="Justo A."/>
            <person name="Karasinski D."/>
            <person name="Kautmanova I."/>
            <person name="Kiss B."/>
            <person name="Kocsube S."/>
            <person name="Kotiranta H."/>
            <person name="LaButti K.M."/>
            <person name="Lechner B.E."/>
            <person name="Liimatainen K."/>
            <person name="Lipzen A."/>
            <person name="Lukacs Z."/>
            <person name="Mihaltcheva S."/>
            <person name="Morgado L.N."/>
            <person name="Niskanen T."/>
            <person name="Noordeloos M.E."/>
            <person name="Ohm R.A."/>
            <person name="Ortiz-Santana B."/>
            <person name="Ovrebo C."/>
            <person name="Racz N."/>
            <person name="Riley R."/>
            <person name="Savchenko A."/>
            <person name="Shiryaev A."/>
            <person name="Soop K."/>
            <person name="Spirin V."/>
            <person name="Szebenyi C."/>
            <person name="Tomsovsky M."/>
            <person name="Tulloss R.E."/>
            <person name="Uehling J."/>
            <person name="Grigoriev I.V."/>
            <person name="Vagvolgyi C."/>
            <person name="Papp T."/>
            <person name="Martin F.M."/>
            <person name="Miettinen O."/>
            <person name="Hibbett D.S."/>
            <person name="Nagy L.G."/>
        </authorList>
    </citation>
    <scope>NUCLEOTIDE SEQUENCE [LARGE SCALE GENOMIC DNA]</scope>
    <source>
        <strain evidence="1 2">CBS 166.37</strain>
    </source>
</reference>
<dbReference type="SUPFAM" id="SSF52047">
    <property type="entry name" value="RNI-like"/>
    <property type="match status" value="1"/>
</dbReference>
<organism evidence="1 2">
    <name type="scientific">Crucibulum laeve</name>
    <dbReference type="NCBI Taxonomy" id="68775"/>
    <lineage>
        <taxon>Eukaryota</taxon>
        <taxon>Fungi</taxon>
        <taxon>Dikarya</taxon>
        <taxon>Basidiomycota</taxon>
        <taxon>Agaricomycotina</taxon>
        <taxon>Agaricomycetes</taxon>
        <taxon>Agaricomycetidae</taxon>
        <taxon>Agaricales</taxon>
        <taxon>Agaricineae</taxon>
        <taxon>Nidulariaceae</taxon>
        <taxon>Crucibulum</taxon>
    </lineage>
</organism>
<dbReference type="OrthoDB" id="2269034at2759"/>
<dbReference type="EMBL" id="ML213590">
    <property type="protein sequence ID" value="TFK44452.1"/>
    <property type="molecule type" value="Genomic_DNA"/>
</dbReference>
<dbReference type="STRING" id="68775.A0A5C3MGG7"/>